<dbReference type="AlphaFoldDB" id="A0A7R9TMG8"/>
<dbReference type="InterPro" id="IPR007263">
    <property type="entry name" value="DCC1-like"/>
</dbReference>
<dbReference type="GO" id="GO:0015035">
    <property type="term" value="F:protein-disulfide reductase activity"/>
    <property type="evidence" value="ECO:0007669"/>
    <property type="project" value="InterPro"/>
</dbReference>
<dbReference type="Pfam" id="PF04134">
    <property type="entry name" value="DCC1-like"/>
    <property type="match status" value="1"/>
</dbReference>
<sequence>MAPPESIVVLVDGDCKLCSGFVKFVAARDAHSKVYFVTQQSDDGQHLLSSHGQPMDLTTIVTVERYPTGGGKSRSFVKSTAVLRVMRVLGGLWWLLAAFLIIPAFVRDFCYMLVARNRYRLFGKQEACALPPAVLRKQINRPVPWLKPSEDGGRAT</sequence>
<dbReference type="EMBL" id="HBDZ01008175">
    <property type="protein sequence ID" value="CAD8239654.1"/>
    <property type="molecule type" value="Transcribed_RNA"/>
</dbReference>
<reference evidence="2" key="1">
    <citation type="submission" date="2021-01" db="EMBL/GenBank/DDBJ databases">
        <authorList>
            <person name="Corre E."/>
            <person name="Pelletier E."/>
            <person name="Niang G."/>
            <person name="Scheremetjew M."/>
            <person name="Finn R."/>
            <person name="Kale V."/>
            <person name="Holt S."/>
            <person name="Cochrane G."/>
            <person name="Meng A."/>
            <person name="Brown T."/>
            <person name="Cohen L."/>
        </authorList>
    </citation>
    <scope>NUCLEOTIDE SEQUENCE</scope>
    <source>
        <strain evidence="2">CCMP1413</strain>
    </source>
</reference>
<keyword evidence="1" id="KW-1133">Transmembrane helix</keyword>
<feature type="transmembrane region" description="Helical" evidence="1">
    <location>
        <begin position="92"/>
        <end position="114"/>
    </location>
</feature>
<evidence type="ECO:0000313" key="2">
    <source>
        <dbReference type="EMBL" id="CAD8239654.1"/>
    </source>
</evidence>
<organism evidence="2">
    <name type="scientific">Prasinoderma coloniale</name>
    <dbReference type="NCBI Taxonomy" id="156133"/>
    <lineage>
        <taxon>Eukaryota</taxon>
        <taxon>Viridiplantae</taxon>
        <taxon>Prasinodermophyta</taxon>
        <taxon>Prasinodermophyceae</taxon>
        <taxon>Prasinodermales</taxon>
        <taxon>Prasinodermaceae</taxon>
        <taxon>Prasinoderma</taxon>
    </lineage>
</organism>
<evidence type="ECO:0000256" key="1">
    <source>
        <dbReference type="SAM" id="Phobius"/>
    </source>
</evidence>
<accession>A0A7R9TMG8</accession>
<keyword evidence="1" id="KW-0812">Transmembrane</keyword>
<name>A0A7R9TMG8_9VIRI</name>
<dbReference type="PANTHER" id="PTHR33639:SF2">
    <property type="entry name" value="DUF393 DOMAIN-CONTAINING PROTEIN"/>
    <property type="match status" value="1"/>
</dbReference>
<evidence type="ECO:0008006" key="3">
    <source>
        <dbReference type="Google" id="ProtNLM"/>
    </source>
</evidence>
<proteinExistence type="predicted"/>
<dbReference type="InterPro" id="IPR052927">
    <property type="entry name" value="DCC_oxidoreductase"/>
</dbReference>
<dbReference type="PANTHER" id="PTHR33639">
    <property type="entry name" value="THIOL-DISULFIDE OXIDOREDUCTASE DCC"/>
    <property type="match status" value="1"/>
</dbReference>
<keyword evidence="1" id="KW-0472">Membrane</keyword>
<gene>
    <name evidence="2" type="ORF">PCOL08062_LOCUS6244</name>
</gene>
<protein>
    <recommendedName>
        <fullName evidence="3">Thiol-disulfide oxidoreductase DCC</fullName>
    </recommendedName>
</protein>